<accession>A0A4C1YWZ8</accession>
<dbReference type="EMBL" id="BGZK01001411">
    <property type="protein sequence ID" value="GBP79354.1"/>
    <property type="molecule type" value="Genomic_DNA"/>
</dbReference>
<sequence>MLNSAWRAVRGEALACIEKQAIGVKYAQDSYVDKGVPVFGPEETTRSDDEAETWPRRSQVNVRGIWGSRCPTKVYVLKHFIFIKFILIGFKLRSNQNPPLDGSLMKDSEE</sequence>
<organism evidence="1 2">
    <name type="scientific">Eumeta variegata</name>
    <name type="common">Bagworm moth</name>
    <name type="synonym">Eumeta japonica</name>
    <dbReference type="NCBI Taxonomy" id="151549"/>
    <lineage>
        <taxon>Eukaryota</taxon>
        <taxon>Metazoa</taxon>
        <taxon>Ecdysozoa</taxon>
        <taxon>Arthropoda</taxon>
        <taxon>Hexapoda</taxon>
        <taxon>Insecta</taxon>
        <taxon>Pterygota</taxon>
        <taxon>Neoptera</taxon>
        <taxon>Endopterygota</taxon>
        <taxon>Lepidoptera</taxon>
        <taxon>Glossata</taxon>
        <taxon>Ditrysia</taxon>
        <taxon>Tineoidea</taxon>
        <taxon>Psychidae</taxon>
        <taxon>Oiketicinae</taxon>
        <taxon>Eumeta</taxon>
    </lineage>
</organism>
<comment type="caution">
    <text evidence="1">The sequence shown here is derived from an EMBL/GenBank/DDBJ whole genome shotgun (WGS) entry which is preliminary data.</text>
</comment>
<dbReference type="AlphaFoldDB" id="A0A4C1YWZ8"/>
<dbReference type="Proteomes" id="UP000299102">
    <property type="component" value="Unassembled WGS sequence"/>
</dbReference>
<protein>
    <submittedName>
        <fullName evidence="1">Uncharacterized protein</fullName>
    </submittedName>
</protein>
<name>A0A4C1YWZ8_EUMVA</name>
<proteinExistence type="predicted"/>
<keyword evidence="2" id="KW-1185">Reference proteome</keyword>
<evidence type="ECO:0000313" key="2">
    <source>
        <dbReference type="Proteomes" id="UP000299102"/>
    </source>
</evidence>
<evidence type="ECO:0000313" key="1">
    <source>
        <dbReference type="EMBL" id="GBP79354.1"/>
    </source>
</evidence>
<gene>
    <name evidence="1" type="ORF">EVAR_62549_1</name>
</gene>
<reference evidence="1 2" key="1">
    <citation type="journal article" date="2019" name="Commun. Biol.">
        <title>The bagworm genome reveals a unique fibroin gene that provides high tensile strength.</title>
        <authorList>
            <person name="Kono N."/>
            <person name="Nakamura H."/>
            <person name="Ohtoshi R."/>
            <person name="Tomita M."/>
            <person name="Numata K."/>
            <person name="Arakawa K."/>
        </authorList>
    </citation>
    <scope>NUCLEOTIDE SEQUENCE [LARGE SCALE GENOMIC DNA]</scope>
</reference>